<keyword evidence="2" id="KW-0812">Transmembrane</keyword>
<keyword evidence="1" id="KW-0106">Calcium</keyword>
<evidence type="ECO:0000313" key="5">
    <source>
        <dbReference type="Proteomes" id="UP001195483"/>
    </source>
</evidence>
<dbReference type="PROSITE" id="PS50268">
    <property type="entry name" value="CADHERIN_2"/>
    <property type="match status" value="1"/>
</dbReference>
<gene>
    <name evidence="4" type="ORF">CHS0354_018059</name>
</gene>
<dbReference type="GO" id="GO:0007156">
    <property type="term" value="P:homophilic cell adhesion via plasma membrane adhesion molecules"/>
    <property type="evidence" value="ECO:0007669"/>
    <property type="project" value="InterPro"/>
</dbReference>
<name>A0AAE0VNK1_9BIVA</name>
<keyword evidence="5" id="KW-1185">Reference proteome</keyword>
<evidence type="ECO:0000256" key="2">
    <source>
        <dbReference type="SAM" id="Phobius"/>
    </source>
</evidence>
<accession>A0AAE0VNK1</accession>
<dbReference type="GO" id="GO:0016020">
    <property type="term" value="C:membrane"/>
    <property type="evidence" value="ECO:0007669"/>
    <property type="project" value="InterPro"/>
</dbReference>
<dbReference type="CDD" id="cd11304">
    <property type="entry name" value="Cadherin_repeat"/>
    <property type="match status" value="1"/>
</dbReference>
<dbReference type="Proteomes" id="UP001195483">
    <property type="component" value="Unassembled WGS sequence"/>
</dbReference>
<dbReference type="SUPFAM" id="SSF49313">
    <property type="entry name" value="Cadherin-like"/>
    <property type="match status" value="1"/>
</dbReference>
<evidence type="ECO:0000259" key="3">
    <source>
        <dbReference type="PROSITE" id="PS50268"/>
    </source>
</evidence>
<dbReference type="Gene3D" id="2.60.40.60">
    <property type="entry name" value="Cadherins"/>
    <property type="match status" value="1"/>
</dbReference>
<organism evidence="4 5">
    <name type="scientific">Potamilus streckersoni</name>
    <dbReference type="NCBI Taxonomy" id="2493646"/>
    <lineage>
        <taxon>Eukaryota</taxon>
        <taxon>Metazoa</taxon>
        <taxon>Spiralia</taxon>
        <taxon>Lophotrochozoa</taxon>
        <taxon>Mollusca</taxon>
        <taxon>Bivalvia</taxon>
        <taxon>Autobranchia</taxon>
        <taxon>Heteroconchia</taxon>
        <taxon>Palaeoheterodonta</taxon>
        <taxon>Unionida</taxon>
        <taxon>Unionoidea</taxon>
        <taxon>Unionidae</taxon>
        <taxon>Ambleminae</taxon>
        <taxon>Lampsilini</taxon>
        <taxon>Potamilus</taxon>
    </lineage>
</organism>
<dbReference type="SMART" id="SM00112">
    <property type="entry name" value="CA"/>
    <property type="match status" value="1"/>
</dbReference>
<feature type="transmembrane region" description="Helical" evidence="2">
    <location>
        <begin position="275"/>
        <end position="298"/>
    </location>
</feature>
<dbReference type="InterPro" id="IPR015919">
    <property type="entry name" value="Cadherin-like_sf"/>
</dbReference>
<reference evidence="4" key="1">
    <citation type="journal article" date="2021" name="Genome Biol. Evol.">
        <title>A High-Quality Reference Genome for a Parasitic Bivalve with Doubly Uniparental Inheritance (Bivalvia: Unionida).</title>
        <authorList>
            <person name="Smith C.H."/>
        </authorList>
    </citation>
    <scope>NUCLEOTIDE SEQUENCE</scope>
    <source>
        <strain evidence="4">CHS0354</strain>
    </source>
</reference>
<evidence type="ECO:0000256" key="1">
    <source>
        <dbReference type="PROSITE-ProRule" id="PRU00043"/>
    </source>
</evidence>
<dbReference type="AlphaFoldDB" id="A0AAE0VNK1"/>
<keyword evidence="2" id="KW-0472">Membrane</keyword>
<proteinExistence type="predicted"/>
<reference evidence="4" key="2">
    <citation type="journal article" date="2021" name="Genome Biol. Evol.">
        <title>Developing a high-quality reference genome for a parasitic bivalve with doubly uniparental inheritance (Bivalvia: Unionida).</title>
        <authorList>
            <person name="Smith C.H."/>
        </authorList>
    </citation>
    <scope>NUCLEOTIDE SEQUENCE</scope>
    <source>
        <strain evidence="4">CHS0354</strain>
        <tissue evidence="4">Mantle</tissue>
    </source>
</reference>
<comment type="caution">
    <text evidence="4">The sequence shown here is derived from an EMBL/GenBank/DDBJ whole genome shotgun (WGS) entry which is preliminary data.</text>
</comment>
<protein>
    <recommendedName>
        <fullName evidence="3">Cadherin domain-containing protein</fullName>
    </recommendedName>
</protein>
<evidence type="ECO:0000313" key="4">
    <source>
        <dbReference type="EMBL" id="KAK3584474.1"/>
    </source>
</evidence>
<keyword evidence="2" id="KW-1133">Transmembrane helix</keyword>
<sequence>MYPSIPSKSTVFFSAIAPSVMNKNNDRLPSMGNHTFVMKSLSILEAIDADAIDIASDDDSGINALLTYGLEEQGQNQRFQVDNNGEITTRTELTRSDGNQHRFTINATDNAVPTNTRLSTQASVFVDMIEGKNRFIMVLERDITSVSANKETIRRLLQDYLGKIVLIETINYQRYLDNAGVLNINRAYTDIVFVIVNHDNNFFLYDNTELDLVSLGFGVSQTHLNELRAYLRDYGNVQIIRTMFEGEAIMGVTSELQATISKKTKSYIWWTNDPWAAWIALAGLIILLGLISIIILAFQWT</sequence>
<reference evidence="4" key="3">
    <citation type="submission" date="2023-05" db="EMBL/GenBank/DDBJ databases">
        <authorList>
            <person name="Smith C.H."/>
        </authorList>
    </citation>
    <scope>NUCLEOTIDE SEQUENCE</scope>
    <source>
        <strain evidence="4">CHS0354</strain>
        <tissue evidence="4">Mantle</tissue>
    </source>
</reference>
<dbReference type="GO" id="GO:0005509">
    <property type="term" value="F:calcium ion binding"/>
    <property type="evidence" value="ECO:0007669"/>
    <property type="project" value="UniProtKB-UniRule"/>
</dbReference>
<feature type="domain" description="Cadherin" evidence="3">
    <location>
        <begin position="55"/>
        <end position="139"/>
    </location>
</feature>
<dbReference type="Pfam" id="PF00028">
    <property type="entry name" value="Cadherin"/>
    <property type="match status" value="1"/>
</dbReference>
<dbReference type="InterPro" id="IPR002126">
    <property type="entry name" value="Cadherin-like_dom"/>
</dbReference>
<feature type="non-terminal residue" evidence="4">
    <location>
        <position position="1"/>
    </location>
</feature>
<dbReference type="EMBL" id="JAEAOA010001118">
    <property type="protein sequence ID" value="KAK3584474.1"/>
    <property type="molecule type" value="Genomic_DNA"/>
</dbReference>